<evidence type="ECO:0000313" key="4">
    <source>
        <dbReference type="Proteomes" id="UP000192907"/>
    </source>
</evidence>
<keyword evidence="4" id="KW-1185">Reference proteome</keyword>
<dbReference type="Proteomes" id="UP000192907">
    <property type="component" value="Unassembled WGS sequence"/>
</dbReference>
<dbReference type="PANTHER" id="PTHR31793">
    <property type="entry name" value="4-HYDROXYBENZOYL-COA THIOESTERASE FAMILY MEMBER"/>
    <property type="match status" value="1"/>
</dbReference>
<keyword evidence="2 3" id="KW-0378">Hydrolase</keyword>
<dbReference type="CDD" id="cd00586">
    <property type="entry name" value="4HBT"/>
    <property type="match status" value="1"/>
</dbReference>
<reference evidence="4" key="1">
    <citation type="submission" date="2017-04" db="EMBL/GenBank/DDBJ databases">
        <authorList>
            <person name="Varghese N."/>
            <person name="Submissions S."/>
        </authorList>
    </citation>
    <scope>NUCLEOTIDE SEQUENCE [LARGE SCALE GENOMIC DNA]</scope>
    <source>
        <strain evidence="4">RKEM611</strain>
    </source>
</reference>
<evidence type="ECO:0000313" key="3">
    <source>
        <dbReference type="EMBL" id="SMF17532.1"/>
    </source>
</evidence>
<dbReference type="STRING" id="1513793.SAMN06296036_106119"/>
<sequence length="157" mass="18674">MIPIIFEGFIDTRFSDLDIYGHVNAKHYLDYVNTTRFRYMEEQMGMTNREIIDRGYMFFLAQSHINYRKPIESTCRIYVKSFVPEWKGPRFNVNFEIQSEDMSITYCQGDFQVILVNNEGRPVRKPPLWLLELFLRQEKASPLQIDDNHSQSEEGAF</sequence>
<dbReference type="EMBL" id="FWZT01000006">
    <property type="protein sequence ID" value="SMF17532.1"/>
    <property type="molecule type" value="Genomic_DNA"/>
</dbReference>
<comment type="similarity">
    <text evidence="1">Belongs to the 4-hydroxybenzoyl-CoA thioesterase family.</text>
</comment>
<dbReference type="RefSeq" id="WP_132317911.1">
    <property type="nucleotide sequence ID" value="NZ_FWZT01000006.1"/>
</dbReference>
<name>A0A1Y6BLB5_9BACT</name>
<dbReference type="InterPro" id="IPR029069">
    <property type="entry name" value="HotDog_dom_sf"/>
</dbReference>
<evidence type="ECO:0000256" key="2">
    <source>
        <dbReference type="ARBA" id="ARBA00022801"/>
    </source>
</evidence>
<accession>A0A1Y6BLB5</accession>
<dbReference type="OrthoDB" id="9799036at2"/>
<evidence type="ECO:0000256" key="1">
    <source>
        <dbReference type="ARBA" id="ARBA00005953"/>
    </source>
</evidence>
<proteinExistence type="inferred from homology"/>
<dbReference type="PANTHER" id="PTHR31793:SF27">
    <property type="entry name" value="NOVEL THIOESTERASE SUPERFAMILY DOMAIN AND SAPOSIN A-TYPE DOMAIN CONTAINING PROTEIN (0610012H03RIK)"/>
    <property type="match status" value="1"/>
</dbReference>
<gene>
    <name evidence="3" type="ORF">SAMN06296036_106119</name>
</gene>
<protein>
    <submittedName>
        <fullName evidence="3">Acyl-CoA thioester hydrolase</fullName>
    </submittedName>
</protein>
<dbReference type="SUPFAM" id="SSF54637">
    <property type="entry name" value="Thioesterase/thiol ester dehydrase-isomerase"/>
    <property type="match status" value="1"/>
</dbReference>
<dbReference type="Gene3D" id="3.10.129.10">
    <property type="entry name" value="Hotdog Thioesterase"/>
    <property type="match status" value="1"/>
</dbReference>
<dbReference type="Pfam" id="PF13279">
    <property type="entry name" value="4HBT_2"/>
    <property type="match status" value="1"/>
</dbReference>
<dbReference type="AlphaFoldDB" id="A0A1Y6BLB5"/>
<dbReference type="InterPro" id="IPR050563">
    <property type="entry name" value="4-hydroxybenzoyl-CoA_TE"/>
</dbReference>
<organism evidence="3 4">
    <name type="scientific">Pseudobacteriovorax antillogorgiicola</name>
    <dbReference type="NCBI Taxonomy" id="1513793"/>
    <lineage>
        <taxon>Bacteria</taxon>
        <taxon>Pseudomonadati</taxon>
        <taxon>Bdellovibrionota</taxon>
        <taxon>Oligoflexia</taxon>
        <taxon>Oligoflexales</taxon>
        <taxon>Pseudobacteriovoracaceae</taxon>
        <taxon>Pseudobacteriovorax</taxon>
    </lineage>
</organism>
<dbReference type="GO" id="GO:0047617">
    <property type="term" value="F:fatty acyl-CoA hydrolase activity"/>
    <property type="evidence" value="ECO:0007669"/>
    <property type="project" value="TreeGrafter"/>
</dbReference>